<keyword evidence="3 8" id="KW-0812">Transmembrane</keyword>
<name>A0A6J3LXL1_9PEZI</name>
<evidence type="ECO:0000256" key="5">
    <source>
        <dbReference type="ARBA" id="ARBA00023136"/>
    </source>
</evidence>
<evidence type="ECO:0000256" key="6">
    <source>
        <dbReference type="PROSITE-ProRule" id="PRU00192"/>
    </source>
</evidence>
<dbReference type="Pfam" id="PF14604">
    <property type="entry name" value="SH3_9"/>
    <property type="match status" value="1"/>
</dbReference>
<feature type="compositionally biased region" description="Polar residues" evidence="7">
    <location>
        <begin position="237"/>
        <end position="247"/>
    </location>
</feature>
<feature type="region of interest" description="Disordered" evidence="7">
    <location>
        <begin position="286"/>
        <end position="362"/>
    </location>
</feature>
<evidence type="ECO:0000256" key="8">
    <source>
        <dbReference type="SAM" id="Phobius"/>
    </source>
</evidence>
<reference evidence="11" key="1">
    <citation type="submission" date="2020-01" db="EMBL/GenBank/DDBJ databases">
        <authorList>
            <consortium name="DOE Joint Genome Institute"/>
            <person name="Haridas S."/>
            <person name="Albert R."/>
            <person name="Binder M."/>
            <person name="Bloem J."/>
            <person name="Labutti K."/>
            <person name="Salamov A."/>
            <person name="Andreopoulos B."/>
            <person name="Baker S.E."/>
            <person name="Barry K."/>
            <person name="Bills G."/>
            <person name="Bluhm B.H."/>
            <person name="Cannon C."/>
            <person name="Castanera R."/>
            <person name="Culley D.E."/>
            <person name="Daum C."/>
            <person name="Ezra D."/>
            <person name="Gonzalez J.B."/>
            <person name="Henrissat B."/>
            <person name="Kuo A."/>
            <person name="Liang C."/>
            <person name="Lipzen A."/>
            <person name="Lutzoni F."/>
            <person name="Magnuson J."/>
            <person name="Mondo S."/>
            <person name="Nolan M."/>
            <person name="Ohm R."/>
            <person name="Pangilinan J."/>
            <person name="Park H.-J."/>
            <person name="Ramirez L."/>
            <person name="Alfaro M."/>
            <person name="Sun H."/>
            <person name="Tritt A."/>
            <person name="Yoshinaga Y."/>
            <person name="Zwiers L.-H."/>
            <person name="Turgeon B.G."/>
            <person name="Goodwin S.B."/>
            <person name="Spatafora J.W."/>
            <person name="Crous P.W."/>
            <person name="Grigoriev I.V."/>
        </authorList>
    </citation>
    <scope>NUCLEOTIDE SEQUENCE</scope>
    <source>
        <strain evidence="11">CBS 342.82</strain>
    </source>
</reference>
<feature type="region of interest" description="Disordered" evidence="7">
    <location>
        <begin position="110"/>
        <end position="131"/>
    </location>
</feature>
<feature type="domain" description="SH3" evidence="9">
    <location>
        <begin position="397"/>
        <end position="458"/>
    </location>
</feature>
<sequence length="586" mass="60960">MTLHKRHTHGRVFVGEEAREMLAIHRRDSHGNNIVMNVPDGFDSNATPTDVTTTIQPMTTQVSVIYVTLPQTFSGSAVYSTMTGSDNAAATGANVAMFGAQAGSTASSTAAFPTSTSAAGKTGGQNNINNNNAQTATAVVGSPIQATSNPTAAASSDGTAQDAGMSGGAKAGMAFGILFAIALVCGLLFFCWRRKKNPNGHEEIVDEKHTSFVDAKAKSMETRNRTSVESEKAPASVRSSRTATTAPRLSLRPVTQFLPNLGGNEANHRNTTDSFLAVGAAANAGSGAKGSAWERKPASGNNANPFDDGSASAAKSRSPSPQANPFDENEEKSAGAAASAAASSSTKHSPKSSVGSADGSQSGAAKAAPVVAGAAAAAQAANGAPRSAQAGPGPAPGPNNVHRVQLDFKPSMEDELELRSGQLVRMLHEYDDGWALCIRMDRSQQGVAPRTCLSKLPVKPRPQGPPPQQQMGGPHNGPRPQQRPPMGPGMQNGGGPRRPSNPPANMQQPPVIAGAMYPRPLTPTQGGNPQQRPPQQQQQQQQPQRPQQQQRPPQQQQQQQQQAPRSDAASQPPSSPPRKVVPGQAM</sequence>
<dbReference type="InterPro" id="IPR001452">
    <property type="entry name" value="SH3_domain"/>
</dbReference>
<dbReference type="GO" id="GO:0071944">
    <property type="term" value="C:cell periphery"/>
    <property type="evidence" value="ECO:0007669"/>
    <property type="project" value="UniProtKB-ARBA"/>
</dbReference>
<keyword evidence="5 8" id="KW-0472">Membrane</keyword>
<keyword evidence="4 8" id="KW-1133">Transmembrane helix</keyword>
<dbReference type="GeneID" id="54365646"/>
<dbReference type="SUPFAM" id="SSF50044">
    <property type="entry name" value="SH3-domain"/>
    <property type="match status" value="1"/>
</dbReference>
<reference evidence="11" key="3">
    <citation type="submission" date="2025-08" db="UniProtKB">
        <authorList>
            <consortium name="RefSeq"/>
        </authorList>
    </citation>
    <scope>IDENTIFICATION</scope>
    <source>
        <strain evidence="11">CBS 342.82</strain>
    </source>
</reference>
<dbReference type="OrthoDB" id="5340910at2759"/>
<evidence type="ECO:0000256" key="3">
    <source>
        <dbReference type="ARBA" id="ARBA00022692"/>
    </source>
</evidence>
<feature type="compositionally biased region" description="Low complexity" evidence="7">
    <location>
        <begin position="469"/>
        <end position="480"/>
    </location>
</feature>
<gene>
    <name evidence="11" type="ORF">K489DRAFT_411743</name>
</gene>
<keyword evidence="10" id="KW-1185">Reference proteome</keyword>
<reference evidence="11" key="2">
    <citation type="submission" date="2020-04" db="EMBL/GenBank/DDBJ databases">
        <authorList>
            <consortium name="NCBI Genome Project"/>
        </authorList>
    </citation>
    <scope>NUCLEOTIDE SEQUENCE</scope>
    <source>
        <strain evidence="11">CBS 342.82</strain>
    </source>
</reference>
<feature type="region of interest" description="Disordered" evidence="7">
    <location>
        <begin position="382"/>
        <end position="403"/>
    </location>
</feature>
<feature type="region of interest" description="Disordered" evidence="7">
    <location>
        <begin position="146"/>
        <end position="165"/>
    </location>
</feature>
<feature type="compositionally biased region" description="Polar residues" evidence="7">
    <location>
        <begin position="146"/>
        <end position="159"/>
    </location>
</feature>
<evidence type="ECO:0000313" key="10">
    <source>
        <dbReference type="Proteomes" id="UP000504637"/>
    </source>
</evidence>
<protein>
    <recommendedName>
        <fullName evidence="9">SH3 domain-containing protein</fullName>
    </recommendedName>
</protein>
<feature type="compositionally biased region" description="Low complexity" evidence="7">
    <location>
        <begin position="529"/>
        <end position="572"/>
    </location>
</feature>
<dbReference type="AlphaFoldDB" id="A0A6J3LXL1"/>
<dbReference type="InterPro" id="IPR035521">
    <property type="entry name" value="Fus1_SH3"/>
</dbReference>
<dbReference type="PROSITE" id="PS50002">
    <property type="entry name" value="SH3"/>
    <property type="match status" value="1"/>
</dbReference>
<dbReference type="CDD" id="cd11854">
    <property type="entry name" value="SH3_Fus1p"/>
    <property type="match status" value="1"/>
</dbReference>
<dbReference type="InterPro" id="IPR036028">
    <property type="entry name" value="SH3-like_dom_sf"/>
</dbReference>
<dbReference type="Gene3D" id="2.30.30.40">
    <property type="entry name" value="SH3 Domains"/>
    <property type="match status" value="1"/>
</dbReference>
<feature type="region of interest" description="Disordered" evidence="7">
    <location>
        <begin position="454"/>
        <end position="586"/>
    </location>
</feature>
<feature type="compositionally biased region" description="Low complexity" evidence="7">
    <location>
        <begin position="382"/>
        <end position="392"/>
    </location>
</feature>
<feature type="compositionally biased region" description="Pro residues" evidence="7">
    <location>
        <begin position="459"/>
        <end position="468"/>
    </location>
</feature>
<evidence type="ECO:0000256" key="7">
    <source>
        <dbReference type="SAM" id="MobiDB-lite"/>
    </source>
</evidence>
<dbReference type="PANTHER" id="PTHR15549">
    <property type="entry name" value="PAIRED IMMUNOGLOBULIN-LIKE TYPE 2 RECEPTOR"/>
    <property type="match status" value="1"/>
</dbReference>
<feature type="compositionally biased region" description="Basic and acidic residues" evidence="7">
    <location>
        <begin position="215"/>
        <end position="232"/>
    </location>
</feature>
<feature type="region of interest" description="Disordered" evidence="7">
    <location>
        <begin position="215"/>
        <end position="249"/>
    </location>
</feature>
<feature type="compositionally biased region" description="Low complexity" evidence="7">
    <location>
        <begin position="334"/>
        <end position="353"/>
    </location>
</feature>
<comment type="subcellular location">
    <subcellularLocation>
        <location evidence="1">Membrane</location>
        <topology evidence="1">Single-pass membrane protein</topology>
    </subcellularLocation>
</comment>
<dbReference type="RefSeq" id="XP_033457522.1">
    <property type="nucleotide sequence ID" value="XM_033607847.1"/>
</dbReference>
<organism evidence="11">
    <name type="scientific">Dissoconium aciculare CBS 342.82</name>
    <dbReference type="NCBI Taxonomy" id="1314786"/>
    <lineage>
        <taxon>Eukaryota</taxon>
        <taxon>Fungi</taxon>
        <taxon>Dikarya</taxon>
        <taxon>Ascomycota</taxon>
        <taxon>Pezizomycotina</taxon>
        <taxon>Dothideomycetes</taxon>
        <taxon>Dothideomycetidae</taxon>
        <taxon>Mycosphaerellales</taxon>
        <taxon>Dissoconiaceae</taxon>
        <taxon>Dissoconium</taxon>
    </lineage>
</organism>
<dbReference type="SMART" id="SM00326">
    <property type="entry name" value="SH3"/>
    <property type="match status" value="1"/>
</dbReference>
<feature type="transmembrane region" description="Helical" evidence="8">
    <location>
        <begin position="171"/>
        <end position="192"/>
    </location>
</feature>
<dbReference type="InterPro" id="IPR051694">
    <property type="entry name" value="Immunoregulatory_rcpt-like"/>
</dbReference>
<evidence type="ECO:0000256" key="2">
    <source>
        <dbReference type="ARBA" id="ARBA00022443"/>
    </source>
</evidence>
<accession>A0A6J3LXL1</accession>
<evidence type="ECO:0000259" key="9">
    <source>
        <dbReference type="PROSITE" id="PS50002"/>
    </source>
</evidence>
<feature type="compositionally biased region" description="Low complexity" evidence="7">
    <location>
        <begin position="310"/>
        <end position="323"/>
    </location>
</feature>
<dbReference type="PANTHER" id="PTHR15549:SF6">
    <property type="entry name" value="MID2 DOMAIN-CONTAINING PROTEIN"/>
    <property type="match status" value="1"/>
</dbReference>
<dbReference type="Proteomes" id="UP000504637">
    <property type="component" value="Unplaced"/>
</dbReference>
<evidence type="ECO:0000256" key="4">
    <source>
        <dbReference type="ARBA" id="ARBA00022989"/>
    </source>
</evidence>
<proteinExistence type="predicted"/>
<dbReference type="GO" id="GO:0016020">
    <property type="term" value="C:membrane"/>
    <property type="evidence" value="ECO:0007669"/>
    <property type="project" value="UniProtKB-SubCell"/>
</dbReference>
<evidence type="ECO:0000313" key="11">
    <source>
        <dbReference type="RefSeq" id="XP_033457522.1"/>
    </source>
</evidence>
<evidence type="ECO:0000256" key="1">
    <source>
        <dbReference type="ARBA" id="ARBA00004167"/>
    </source>
</evidence>
<keyword evidence="2 6" id="KW-0728">SH3 domain</keyword>